<dbReference type="PANTHER" id="PTHR11552:SF147">
    <property type="entry name" value="CHOLINE DEHYDROGENASE, MITOCHONDRIAL"/>
    <property type="match status" value="1"/>
</dbReference>
<evidence type="ECO:0000256" key="4">
    <source>
        <dbReference type="ARBA" id="ARBA00022827"/>
    </source>
</evidence>
<dbReference type="EMBL" id="CAEX01007025">
    <property type="protein sequence ID" value="CCD21107.1"/>
    <property type="molecule type" value="Genomic_DNA"/>
</dbReference>
<reference evidence="7 8" key="1">
    <citation type="journal article" date="2012" name="Proc. Natl. Acad. Sci. U.S.A.">
        <title>Antigenic diversity is generated by distinct evolutionary mechanisms in African trypanosome species.</title>
        <authorList>
            <person name="Jackson A.P."/>
            <person name="Berry A."/>
            <person name="Aslett M."/>
            <person name="Allison H.C."/>
            <person name="Burton P."/>
            <person name="Vavrova-Anderson J."/>
            <person name="Brown R."/>
            <person name="Browne H."/>
            <person name="Corton N."/>
            <person name="Hauser H."/>
            <person name="Gamble J."/>
            <person name="Gilderthorp R."/>
            <person name="Marcello L."/>
            <person name="McQuillan J."/>
            <person name="Otto T.D."/>
            <person name="Quail M.A."/>
            <person name="Sanders M.J."/>
            <person name="van Tonder A."/>
            <person name="Ginger M.L."/>
            <person name="Field M.C."/>
            <person name="Barry J.D."/>
            <person name="Hertz-Fowler C."/>
            <person name="Berriman M."/>
        </authorList>
    </citation>
    <scope>NUCLEOTIDE SEQUENCE</scope>
    <source>
        <strain evidence="7 8">Y486</strain>
    </source>
</reference>
<dbReference type="Pfam" id="PF05199">
    <property type="entry name" value="GMC_oxred_C"/>
    <property type="match status" value="1"/>
</dbReference>
<evidence type="ECO:0000256" key="2">
    <source>
        <dbReference type="ARBA" id="ARBA00010790"/>
    </source>
</evidence>
<evidence type="ECO:0000259" key="5">
    <source>
        <dbReference type="Pfam" id="PF00732"/>
    </source>
</evidence>
<name>F9WU59_TRYVY</name>
<dbReference type="AlphaFoldDB" id="F9WU59"/>
<dbReference type="Gene3D" id="3.50.50.60">
    <property type="entry name" value="FAD/NAD(P)-binding domain"/>
    <property type="match status" value="2"/>
</dbReference>
<dbReference type="SUPFAM" id="SSF51905">
    <property type="entry name" value="FAD/NAD(P)-binding domain"/>
    <property type="match status" value="1"/>
</dbReference>
<dbReference type="PANTHER" id="PTHR11552">
    <property type="entry name" value="GLUCOSE-METHANOL-CHOLINE GMC OXIDOREDUCTASE"/>
    <property type="match status" value="1"/>
</dbReference>
<evidence type="ECO:0000256" key="3">
    <source>
        <dbReference type="ARBA" id="ARBA00022630"/>
    </source>
</evidence>
<protein>
    <submittedName>
        <fullName evidence="7">Oxidoreductase, putative</fullName>
    </submittedName>
</protein>
<evidence type="ECO:0000256" key="1">
    <source>
        <dbReference type="ARBA" id="ARBA00001974"/>
    </source>
</evidence>
<gene>
    <name evidence="7" type="ORF">TvY486_0040210</name>
</gene>
<comment type="similarity">
    <text evidence="2">Belongs to the GMC oxidoreductase family.</text>
</comment>
<dbReference type="Proteomes" id="UP000009027">
    <property type="component" value="Unassembled WGS sequence"/>
</dbReference>
<accession>F9WU59</accession>
<feature type="domain" description="Glucose-methanol-choline oxidoreductase C-terminal" evidence="6">
    <location>
        <begin position="217"/>
        <end position="358"/>
    </location>
</feature>
<dbReference type="VEuPathDB" id="TriTrypDB:TvY486_0040210"/>
<evidence type="ECO:0000313" key="7">
    <source>
        <dbReference type="EMBL" id="CCD21107.1"/>
    </source>
</evidence>
<comment type="cofactor">
    <cofactor evidence="1">
        <name>FAD</name>
        <dbReference type="ChEBI" id="CHEBI:57692"/>
    </cofactor>
</comment>
<keyword evidence="4" id="KW-0274">FAD</keyword>
<keyword evidence="8" id="KW-1185">Reference proteome</keyword>
<sequence>MAGIGQTGDFNAGEANGFSTFQSHIDKGVRVDVFDALLQGERHLLSNLEVMCDTRARRLLFDDGRRVTGVEVCRDNGSMILHAGRVVVYLGALESPALLQRTGVWLRGAVADMLGVGQNPIQSSSATVVFRIARGGNLRSKSLSWTNSPYLLQQWREYNEDRSVIFASLAEGGAFVRSTPSAEHPDISLTFYTTPNVRWCGWRPFDGFSVRVSHHYPSSRGEVVVVGDGGDNLCIKSRMFTSRHDVECMDEGLRWIGSICYGNERRDIGDVVHEGTSPFTSLGAVLHLPERGISTQHDLATFLAQHAESTGELFGTCALGNVVDGALRVHGSSGVHVADASVVPAPTCGTASVIGAAVGSRIALLLECPNGSD</sequence>
<dbReference type="InterPro" id="IPR036188">
    <property type="entry name" value="FAD/NAD-bd_sf"/>
</dbReference>
<feature type="domain" description="Glucose-methanol-choline oxidoreductase N-terminal" evidence="5">
    <location>
        <begin position="8"/>
        <end position="104"/>
    </location>
</feature>
<dbReference type="SUPFAM" id="SSF54373">
    <property type="entry name" value="FAD-linked reductases, C-terminal domain"/>
    <property type="match status" value="1"/>
</dbReference>
<dbReference type="Pfam" id="PF00732">
    <property type="entry name" value="GMC_oxred_N"/>
    <property type="match status" value="1"/>
</dbReference>
<dbReference type="InterPro" id="IPR007867">
    <property type="entry name" value="GMC_OxRtase_C"/>
</dbReference>
<evidence type="ECO:0000259" key="6">
    <source>
        <dbReference type="Pfam" id="PF05199"/>
    </source>
</evidence>
<dbReference type="InterPro" id="IPR000172">
    <property type="entry name" value="GMC_OxRdtase_N"/>
</dbReference>
<keyword evidence="3" id="KW-0285">Flavoprotein</keyword>
<proteinExistence type="inferred from homology"/>
<dbReference type="Gene3D" id="3.30.560.10">
    <property type="entry name" value="Glucose Oxidase, domain 3"/>
    <property type="match status" value="1"/>
</dbReference>
<dbReference type="InterPro" id="IPR012132">
    <property type="entry name" value="GMC_OxRdtase"/>
</dbReference>
<organism evidence="7 8">
    <name type="scientific">Trypanosoma vivax (strain Y486)</name>
    <dbReference type="NCBI Taxonomy" id="1055687"/>
    <lineage>
        <taxon>Eukaryota</taxon>
        <taxon>Discoba</taxon>
        <taxon>Euglenozoa</taxon>
        <taxon>Kinetoplastea</taxon>
        <taxon>Metakinetoplastina</taxon>
        <taxon>Trypanosomatida</taxon>
        <taxon>Trypanosomatidae</taxon>
        <taxon>Trypanosoma</taxon>
        <taxon>Duttonella</taxon>
    </lineage>
</organism>
<dbReference type="GO" id="GO:0016614">
    <property type="term" value="F:oxidoreductase activity, acting on CH-OH group of donors"/>
    <property type="evidence" value="ECO:0007669"/>
    <property type="project" value="InterPro"/>
</dbReference>
<dbReference type="GO" id="GO:0050660">
    <property type="term" value="F:flavin adenine dinucleotide binding"/>
    <property type="evidence" value="ECO:0007669"/>
    <property type="project" value="InterPro"/>
</dbReference>
<evidence type="ECO:0000313" key="8">
    <source>
        <dbReference type="Proteomes" id="UP000009027"/>
    </source>
</evidence>